<dbReference type="OrthoDB" id="124761at2759"/>
<protein>
    <recommendedName>
        <fullName evidence="5">RxLR effector protein</fullName>
    </recommendedName>
</protein>
<sequence length="186" mass="21164">MRGYYTIAATVTILLGSCDFVSAGQNNLADFNGVFSVKNTETADIGKRFLRTYQSEYDEERKALELERLVKAKRQSNAIKITPSNLNRIFNVEKLDEALDPKRAEKLLDEGKLGGWLGKADLDTVLGGKVAQKKEVFSKWRADQRSAEQVTQLLKHTDPAIEKKYRFVYVMYEHFLKTPLKKVSAQ</sequence>
<dbReference type="Proteomes" id="UP000198211">
    <property type="component" value="Unassembled WGS sequence"/>
</dbReference>
<evidence type="ECO:0000256" key="4">
    <source>
        <dbReference type="ARBA" id="ARBA00022729"/>
    </source>
</evidence>
<name>A0A225VGP4_9STRA</name>
<comment type="caution">
    <text evidence="6">The sequence shown here is derived from an EMBL/GenBank/DDBJ whole genome shotgun (WGS) entry which is preliminary data.</text>
</comment>
<keyword evidence="7" id="KW-1185">Reference proteome</keyword>
<gene>
    <name evidence="6" type="ORF">PHMEG_00023502</name>
</gene>
<comment type="function">
    <text evidence="5">Effector that suppresses plant defense responses during pathogen infection.</text>
</comment>
<dbReference type="GO" id="GO:0005576">
    <property type="term" value="C:extracellular region"/>
    <property type="evidence" value="ECO:0007669"/>
    <property type="project" value="UniProtKB-SubCell"/>
</dbReference>
<comment type="similarity">
    <text evidence="2 5">Belongs to the RxLR effector family.</text>
</comment>
<evidence type="ECO:0000256" key="5">
    <source>
        <dbReference type="RuleBase" id="RU367124"/>
    </source>
</evidence>
<evidence type="ECO:0000256" key="1">
    <source>
        <dbReference type="ARBA" id="ARBA00004613"/>
    </source>
</evidence>
<evidence type="ECO:0000256" key="2">
    <source>
        <dbReference type="ARBA" id="ARBA00010400"/>
    </source>
</evidence>
<comment type="subcellular location">
    <subcellularLocation>
        <location evidence="1 5">Secreted</location>
    </subcellularLocation>
</comment>
<evidence type="ECO:0000313" key="7">
    <source>
        <dbReference type="Proteomes" id="UP000198211"/>
    </source>
</evidence>
<keyword evidence="3 5" id="KW-0964">Secreted</keyword>
<evidence type="ECO:0000313" key="6">
    <source>
        <dbReference type="EMBL" id="OWZ04573.1"/>
    </source>
</evidence>
<dbReference type="AlphaFoldDB" id="A0A225VGP4"/>
<dbReference type="InterPro" id="IPR031825">
    <property type="entry name" value="RXLR"/>
</dbReference>
<organism evidence="6 7">
    <name type="scientific">Phytophthora megakarya</name>
    <dbReference type="NCBI Taxonomy" id="4795"/>
    <lineage>
        <taxon>Eukaryota</taxon>
        <taxon>Sar</taxon>
        <taxon>Stramenopiles</taxon>
        <taxon>Oomycota</taxon>
        <taxon>Peronosporomycetes</taxon>
        <taxon>Peronosporales</taxon>
        <taxon>Peronosporaceae</taxon>
        <taxon>Phytophthora</taxon>
    </lineage>
</organism>
<accession>A0A225VGP4</accession>
<feature type="signal peptide" evidence="5">
    <location>
        <begin position="1"/>
        <end position="23"/>
    </location>
</feature>
<reference evidence="7" key="1">
    <citation type="submission" date="2017-03" db="EMBL/GenBank/DDBJ databases">
        <title>Phytopthora megakarya and P. palmivora, two closely related causual agents of cacao black pod achieved similar genome size and gene model numbers by different mechanisms.</title>
        <authorList>
            <person name="Ali S."/>
            <person name="Shao J."/>
            <person name="Larry D.J."/>
            <person name="Kronmiller B."/>
            <person name="Shen D."/>
            <person name="Strem M.D."/>
            <person name="Melnick R.L."/>
            <person name="Guiltinan M.J."/>
            <person name="Tyler B.M."/>
            <person name="Meinhardt L.W."/>
            <person name="Bailey B.A."/>
        </authorList>
    </citation>
    <scope>NUCLEOTIDE SEQUENCE [LARGE SCALE GENOMIC DNA]</scope>
    <source>
        <strain evidence="7">zdho120</strain>
    </source>
</reference>
<dbReference type="PROSITE" id="PS51257">
    <property type="entry name" value="PROKAR_LIPOPROTEIN"/>
    <property type="match status" value="1"/>
</dbReference>
<proteinExistence type="inferred from homology"/>
<evidence type="ECO:0000256" key="3">
    <source>
        <dbReference type="ARBA" id="ARBA00022525"/>
    </source>
</evidence>
<feature type="chain" id="PRO_5028519417" description="RxLR effector protein" evidence="5">
    <location>
        <begin position="24"/>
        <end position="186"/>
    </location>
</feature>
<keyword evidence="4 5" id="KW-0732">Signal</keyword>
<dbReference type="Pfam" id="PF16810">
    <property type="entry name" value="RXLR"/>
    <property type="match status" value="1"/>
</dbReference>
<comment type="domain">
    <text evidence="5">The RxLR-dEER motif acts to carry the protein into the host cell cytoplasm through binding to cell surface phosphatidylinositol-3-phosphate.</text>
</comment>
<dbReference type="EMBL" id="NBNE01004893">
    <property type="protein sequence ID" value="OWZ04573.1"/>
    <property type="molecule type" value="Genomic_DNA"/>
</dbReference>